<dbReference type="Gene3D" id="4.10.240.10">
    <property type="entry name" value="Zn(2)-C6 fungal-type DNA-binding domain"/>
    <property type="match status" value="1"/>
</dbReference>
<dbReference type="PANTHER" id="PTHR37534">
    <property type="entry name" value="TRANSCRIPTIONAL ACTIVATOR PROTEIN UGA3"/>
    <property type="match status" value="1"/>
</dbReference>
<dbReference type="InterPro" id="IPR001138">
    <property type="entry name" value="Zn2Cys6_DnaBD"/>
</dbReference>
<dbReference type="CDD" id="cd00067">
    <property type="entry name" value="GAL4"/>
    <property type="match status" value="1"/>
</dbReference>
<proteinExistence type="predicted"/>
<dbReference type="OrthoDB" id="4835445at2759"/>
<evidence type="ECO:0000256" key="2">
    <source>
        <dbReference type="ARBA" id="ARBA00023242"/>
    </source>
</evidence>
<dbReference type="GO" id="GO:0008270">
    <property type="term" value="F:zinc ion binding"/>
    <property type="evidence" value="ECO:0007669"/>
    <property type="project" value="InterPro"/>
</dbReference>
<dbReference type="GO" id="GO:0005634">
    <property type="term" value="C:nucleus"/>
    <property type="evidence" value="ECO:0007669"/>
    <property type="project" value="UniProtKB-SubCell"/>
</dbReference>
<dbReference type="SMART" id="SM00066">
    <property type="entry name" value="GAL4"/>
    <property type="match status" value="1"/>
</dbReference>
<sequence>MKVSYKSAHVKSRNGCLRCKAKKTKCDERKPTCARCEDRGFRCPGYALNVRWSQRHQVHMERPQVIEATQGPPQESIARPRNRATSSTLSSPVAEATAVPNIAAADGFMQQLDVCLAPSTQWDFGTLCDSSVSQEEFYRLDENAMNELLSGEPPSPMGDLMWDPSMTSPPWNFANMTPVPGLDDTQAGQRSVPDSVQCQTQSANTQKETRMPQLSPQGSNHQELVAIDRHPFQSRPQELFNLPSALSDYFFREVITLYCTWDSGSNAMRNIVEGMWQSSGALYHTTQSMAAACLSEDFPHLSTVATSEHRQALEYIQGRPKQSAMKQDNLMAHMLLGHTASWLNPQNLATDMFRSSYLMLKDTIAETGNECDLSFFSDTMDYWAMLLVYLTDSSQLGEYGRDLSKGPTRPSTVIEPHPFSGISRATIKMLTDVGILIFQYRKRMLGVKFMTEQDLDAFMASFREARRLERMLLAHRAPDVAQITDPGDPKTPLSHLQHLDEAYRCTGLLQLYRVFPDLLNERYSPWNKDDILRPPPATKKPTPEERNTWLTKLAMHILGILREIPFESRTRSVQPFILVALSSELRRESQASHLVAVGSSPKSLTLDHHAIEVVRARKFVGSRLAAYTHILPLRKIRIIFELINCIWAALDAGDQDVYWLDVAYQKNLGTMMG</sequence>
<feature type="domain" description="Zn(2)-C6 fungal-type" evidence="4">
    <location>
        <begin position="15"/>
        <end position="43"/>
    </location>
</feature>
<feature type="region of interest" description="Disordered" evidence="3">
    <location>
        <begin position="199"/>
        <end position="219"/>
    </location>
</feature>
<dbReference type="InterPro" id="IPR021858">
    <property type="entry name" value="Fun_TF"/>
</dbReference>
<dbReference type="Pfam" id="PF00172">
    <property type="entry name" value="Zn_clus"/>
    <property type="match status" value="1"/>
</dbReference>
<dbReference type="GO" id="GO:0000981">
    <property type="term" value="F:DNA-binding transcription factor activity, RNA polymerase II-specific"/>
    <property type="evidence" value="ECO:0007669"/>
    <property type="project" value="InterPro"/>
</dbReference>
<dbReference type="GO" id="GO:0000976">
    <property type="term" value="F:transcription cis-regulatory region binding"/>
    <property type="evidence" value="ECO:0007669"/>
    <property type="project" value="TreeGrafter"/>
</dbReference>
<dbReference type="GO" id="GO:0045944">
    <property type="term" value="P:positive regulation of transcription by RNA polymerase II"/>
    <property type="evidence" value="ECO:0007669"/>
    <property type="project" value="TreeGrafter"/>
</dbReference>
<dbReference type="PANTHER" id="PTHR37534:SF11">
    <property type="entry name" value="ZN(II)2CYS6 TRANSCRIPTION FACTOR (EUROFUNG)"/>
    <property type="match status" value="1"/>
</dbReference>
<evidence type="ECO:0000256" key="3">
    <source>
        <dbReference type="SAM" id="MobiDB-lite"/>
    </source>
</evidence>
<reference evidence="5" key="1">
    <citation type="journal article" date="2021" name="Nat. Commun.">
        <title>Genetic determinants of endophytism in the Arabidopsis root mycobiome.</title>
        <authorList>
            <person name="Mesny F."/>
            <person name="Miyauchi S."/>
            <person name="Thiergart T."/>
            <person name="Pickel B."/>
            <person name="Atanasova L."/>
            <person name="Karlsson M."/>
            <person name="Huettel B."/>
            <person name="Barry K.W."/>
            <person name="Haridas S."/>
            <person name="Chen C."/>
            <person name="Bauer D."/>
            <person name="Andreopoulos W."/>
            <person name="Pangilinan J."/>
            <person name="LaButti K."/>
            <person name="Riley R."/>
            <person name="Lipzen A."/>
            <person name="Clum A."/>
            <person name="Drula E."/>
            <person name="Henrissat B."/>
            <person name="Kohler A."/>
            <person name="Grigoriev I.V."/>
            <person name="Martin F.M."/>
            <person name="Hacquard S."/>
        </authorList>
    </citation>
    <scope>NUCLEOTIDE SEQUENCE</scope>
    <source>
        <strain evidence="5">MPI-CAGE-AT-0021</strain>
    </source>
</reference>
<evidence type="ECO:0000256" key="1">
    <source>
        <dbReference type="ARBA" id="ARBA00004123"/>
    </source>
</evidence>
<dbReference type="AlphaFoldDB" id="A0A9P9ENT2"/>
<comment type="caution">
    <text evidence="5">The sequence shown here is derived from an EMBL/GenBank/DDBJ whole genome shotgun (WGS) entry which is preliminary data.</text>
</comment>
<name>A0A9P9ENT2_9HYPO</name>
<organism evidence="5 6">
    <name type="scientific">Dactylonectria estremocensis</name>
    <dbReference type="NCBI Taxonomy" id="1079267"/>
    <lineage>
        <taxon>Eukaryota</taxon>
        <taxon>Fungi</taxon>
        <taxon>Dikarya</taxon>
        <taxon>Ascomycota</taxon>
        <taxon>Pezizomycotina</taxon>
        <taxon>Sordariomycetes</taxon>
        <taxon>Hypocreomycetidae</taxon>
        <taxon>Hypocreales</taxon>
        <taxon>Nectriaceae</taxon>
        <taxon>Dactylonectria</taxon>
    </lineage>
</organism>
<dbReference type="Proteomes" id="UP000717696">
    <property type="component" value="Unassembled WGS sequence"/>
</dbReference>
<keyword evidence="2" id="KW-0539">Nucleus</keyword>
<keyword evidence="6" id="KW-1185">Reference proteome</keyword>
<dbReference type="PROSITE" id="PS50048">
    <property type="entry name" value="ZN2_CY6_FUNGAL_2"/>
    <property type="match status" value="1"/>
</dbReference>
<dbReference type="PROSITE" id="PS00463">
    <property type="entry name" value="ZN2_CY6_FUNGAL_1"/>
    <property type="match status" value="1"/>
</dbReference>
<dbReference type="Pfam" id="PF11951">
    <property type="entry name" value="Fungal_trans_2"/>
    <property type="match status" value="1"/>
</dbReference>
<dbReference type="InterPro" id="IPR036864">
    <property type="entry name" value="Zn2-C6_fun-type_DNA-bd_sf"/>
</dbReference>
<comment type="subcellular location">
    <subcellularLocation>
        <location evidence="1">Nucleus</location>
    </subcellularLocation>
</comment>
<dbReference type="SUPFAM" id="SSF57701">
    <property type="entry name" value="Zn2/Cys6 DNA-binding domain"/>
    <property type="match status" value="1"/>
</dbReference>
<gene>
    <name evidence="5" type="ORF">B0J13DRAFT_59829</name>
</gene>
<evidence type="ECO:0000313" key="5">
    <source>
        <dbReference type="EMBL" id="KAH7141495.1"/>
    </source>
</evidence>
<evidence type="ECO:0000313" key="6">
    <source>
        <dbReference type="Proteomes" id="UP000717696"/>
    </source>
</evidence>
<feature type="region of interest" description="Disordered" evidence="3">
    <location>
        <begin position="65"/>
        <end position="92"/>
    </location>
</feature>
<evidence type="ECO:0000259" key="4">
    <source>
        <dbReference type="PROSITE" id="PS50048"/>
    </source>
</evidence>
<protein>
    <recommendedName>
        <fullName evidence="4">Zn(2)-C6 fungal-type domain-containing protein</fullName>
    </recommendedName>
</protein>
<dbReference type="EMBL" id="JAGMUU010000012">
    <property type="protein sequence ID" value="KAH7141495.1"/>
    <property type="molecule type" value="Genomic_DNA"/>
</dbReference>
<accession>A0A9P9ENT2</accession>